<evidence type="ECO:0000313" key="2">
    <source>
        <dbReference type="Proteomes" id="UP000244005"/>
    </source>
</evidence>
<protein>
    <submittedName>
        <fullName evidence="1">Uncharacterized protein</fullName>
    </submittedName>
</protein>
<sequence length="129" mass="14231">MLSAEEGFKWAFRSKCCTSSSLHNQPSNIRNGKHPEISELLSKSASAVFCRCELVRISEGVSTLTKSQPQSAMGYDVASRHEDGHLKNSSDPAISFICQLHTSESILTYARIDNPSSNSRCHSPRTPNF</sequence>
<dbReference type="Proteomes" id="UP000244005">
    <property type="component" value="Unassembled WGS sequence"/>
</dbReference>
<accession>A0A2R6VY78</accession>
<dbReference type="AlphaFoldDB" id="A0A2R6VY78"/>
<reference evidence="2" key="1">
    <citation type="journal article" date="2017" name="Cell">
        <title>Insights into land plant evolution garnered from the Marchantia polymorpha genome.</title>
        <authorList>
            <person name="Bowman J.L."/>
            <person name="Kohchi T."/>
            <person name="Yamato K.T."/>
            <person name="Jenkins J."/>
            <person name="Shu S."/>
            <person name="Ishizaki K."/>
            <person name="Yamaoka S."/>
            <person name="Nishihama R."/>
            <person name="Nakamura Y."/>
            <person name="Berger F."/>
            <person name="Adam C."/>
            <person name="Aki S.S."/>
            <person name="Althoff F."/>
            <person name="Araki T."/>
            <person name="Arteaga-Vazquez M.A."/>
            <person name="Balasubrmanian S."/>
            <person name="Barry K."/>
            <person name="Bauer D."/>
            <person name="Boehm C.R."/>
            <person name="Briginshaw L."/>
            <person name="Caballero-Perez J."/>
            <person name="Catarino B."/>
            <person name="Chen F."/>
            <person name="Chiyoda S."/>
            <person name="Chovatia M."/>
            <person name="Davies K.M."/>
            <person name="Delmans M."/>
            <person name="Demura T."/>
            <person name="Dierschke T."/>
            <person name="Dolan L."/>
            <person name="Dorantes-Acosta A.E."/>
            <person name="Eklund D.M."/>
            <person name="Florent S.N."/>
            <person name="Flores-Sandoval E."/>
            <person name="Fujiyama A."/>
            <person name="Fukuzawa H."/>
            <person name="Galik B."/>
            <person name="Grimanelli D."/>
            <person name="Grimwood J."/>
            <person name="Grossniklaus U."/>
            <person name="Hamada T."/>
            <person name="Haseloff J."/>
            <person name="Hetherington A.J."/>
            <person name="Higo A."/>
            <person name="Hirakawa Y."/>
            <person name="Hundley H.N."/>
            <person name="Ikeda Y."/>
            <person name="Inoue K."/>
            <person name="Inoue S.I."/>
            <person name="Ishida S."/>
            <person name="Jia Q."/>
            <person name="Kakita M."/>
            <person name="Kanazawa T."/>
            <person name="Kawai Y."/>
            <person name="Kawashima T."/>
            <person name="Kennedy M."/>
            <person name="Kinose K."/>
            <person name="Kinoshita T."/>
            <person name="Kohara Y."/>
            <person name="Koide E."/>
            <person name="Komatsu K."/>
            <person name="Kopischke S."/>
            <person name="Kubo M."/>
            <person name="Kyozuka J."/>
            <person name="Lagercrantz U."/>
            <person name="Lin S.S."/>
            <person name="Lindquist E."/>
            <person name="Lipzen A.M."/>
            <person name="Lu C.W."/>
            <person name="De Luna E."/>
            <person name="Martienssen R.A."/>
            <person name="Minamino N."/>
            <person name="Mizutani M."/>
            <person name="Mizutani M."/>
            <person name="Mochizuki N."/>
            <person name="Monte I."/>
            <person name="Mosher R."/>
            <person name="Nagasaki H."/>
            <person name="Nakagami H."/>
            <person name="Naramoto S."/>
            <person name="Nishitani K."/>
            <person name="Ohtani M."/>
            <person name="Okamoto T."/>
            <person name="Okumura M."/>
            <person name="Phillips J."/>
            <person name="Pollak B."/>
            <person name="Reinders A."/>
            <person name="Rovekamp M."/>
            <person name="Sano R."/>
            <person name="Sawa S."/>
            <person name="Schmid M.W."/>
            <person name="Shirakawa M."/>
            <person name="Solano R."/>
            <person name="Spunde A."/>
            <person name="Suetsugu N."/>
            <person name="Sugano S."/>
            <person name="Sugiyama A."/>
            <person name="Sun R."/>
            <person name="Suzuki Y."/>
            <person name="Takenaka M."/>
            <person name="Takezawa D."/>
            <person name="Tomogane H."/>
            <person name="Tsuzuki M."/>
            <person name="Ueda T."/>
            <person name="Umeda M."/>
            <person name="Ward J.M."/>
            <person name="Watanabe Y."/>
            <person name="Yazaki K."/>
            <person name="Yokoyama R."/>
            <person name="Yoshitake Y."/>
            <person name="Yotsui I."/>
            <person name="Zachgo S."/>
            <person name="Schmutz J."/>
        </authorList>
    </citation>
    <scope>NUCLEOTIDE SEQUENCE [LARGE SCALE GENOMIC DNA]</scope>
    <source>
        <strain evidence="2">Tak-1</strain>
    </source>
</reference>
<evidence type="ECO:0000313" key="1">
    <source>
        <dbReference type="EMBL" id="PTQ26547.1"/>
    </source>
</evidence>
<name>A0A2R6VY78_MARPO</name>
<proteinExistence type="predicted"/>
<gene>
    <name evidence="1" type="ORF">MARPO_1024s0002</name>
</gene>
<keyword evidence="2" id="KW-1185">Reference proteome</keyword>
<organism evidence="1 2">
    <name type="scientific">Marchantia polymorpha</name>
    <name type="common">Common liverwort</name>
    <name type="synonym">Marchantia aquatica</name>
    <dbReference type="NCBI Taxonomy" id="3197"/>
    <lineage>
        <taxon>Eukaryota</taxon>
        <taxon>Viridiplantae</taxon>
        <taxon>Streptophyta</taxon>
        <taxon>Embryophyta</taxon>
        <taxon>Marchantiophyta</taxon>
        <taxon>Marchantiopsida</taxon>
        <taxon>Marchantiidae</taxon>
        <taxon>Marchantiales</taxon>
        <taxon>Marchantiaceae</taxon>
        <taxon>Marchantia</taxon>
    </lineage>
</organism>
<dbReference type="EMBL" id="KZ773510">
    <property type="protein sequence ID" value="PTQ26547.1"/>
    <property type="molecule type" value="Genomic_DNA"/>
</dbReference>